<keyword evidence="1" id="KW-1185">Reference proteome</keyword>
<reference evidence="1" key="1">
    <citation type="submission" date="2014-07" db="EMBL/GenBank/DDBJ databases">
        <authorList>
            <person name="Martin A.A"/>
            <person name="De Silva N."/>
        </authorList>
    </citation>
    <scope>NUCLEOTIDE SEQUENCE</scope>
</reference>
<dbReference type="WBParaSite" id="SVE_0909800.1">
    <property type="protein sequence ID" value="SVE_0909800.1"/>
    <property type="gene ID" value="SVE_0909800"/>
</dbReference>
<reference evidence="2" key="2">
    <citation type="submission" date="2015-08" db="UniProtKB">
        <authorList>
            <consortium name="WormBaseParasite"/>
        </authorList>
    </citation>
    <scope>IDENTIFICATION</scope>
</reference>
<dbReference type="Proteomes" id="UP000035680">
    <property type="component" value="Unassembled WGS sequence"/>
</dbReference>
<accession>A0A0K0FJM3</accession>
<protein>
    <submittedName>
        <fullName evidence="2">50S ribosomal protein L18</fullName>
    </submittedName>
</protein>
<proteinExistence type="predicted"/>
<evidence type="ECO:0000313" key="2">
    <source>
        <dbReference type="WBParaSite" id="SVE_0909800.1"/>
    </source>
</evidence>
<sequence length="162" mass="18894">MKYRGGRRIKKIDRFLKKNCTVSLLCISKRYFSNSSSYIFQNEKSHINDIFEIAKKVSLNLSNGLSRTVAVSLGISLMKLLRYKRNISKRKINVCIRNQNVFVEIKRKSCINGYGLLINRNIKKQFGKNITDSLQNDLTFKLTLPPVRMFPRRGYMPRLSLL</sequence>
<name>A0A0K0FJM3_STRVS</name>
<organism evidence="1 2">
    <name type="scientific">Strongyloides venezuelensis</name>
    <name type="common">Threadworm</name>
    <dbReference type="NCBI Taxonomy" id="75913"/>
    <lineage>
        <taxon>Eukaryota</taxon>
        <taxon>Metazoa</taxon>
        <taxon>Ecdysozoa</taxon>
        <taxon>Nematoda</taxon>
        <taxon>Chromadorea</taxon>
        <taxon>Rhabditida</taxon>
        <taxon>Tylenchina</taxon>
        <taxon>Panagrolaimomorpha</taxon>
        <taxon>Strongyloidoidea</taxon>
        <taxon>Strongyloididae</taxon>
        <taxon>Strongyloides</taxon>
    </lineage>
</organism>
<evidence type="ECO:0000313" key="1">
    <source>
        <dbReference type="Proteomes" id="UP000035680"/>
    </source>
</evidence>
<dbReference type="AlphaFoldDB" id="A0A0K0FJM3"/>